<keyword evidence="8" id="KW-1185">Reference proteome</keyword>
<accession>A0AAP4BC99</accession>
<comment type="subcellular location">
    <subcellularLocation>
        <location evidence="1">Cell membrane</location>
        <topology evidence="1">Multi-pass membrane protein</topology>
    </subcellularLocation>
</comment>
<feature type="transmembrane region" description="Helical" evidence="6">
    <location>
        <begin position="491"/>
        <end position="511"/>
    </location>
</feature>
<dbReference type="GO" id="GO:0005886">
    <property type="term" value="C:plasma membrane"/>
    <property type="evidence" value="ECO:0007669"/>
    <property type="project" value="UniProtKB-SubCell"/>
</dbReference>
<keyword evidence="3 6" id="KW-0812">Transmembrane</keyword>
<feature type="transmembrane region" description="Helical" evidence="6">
    <location>
        <begin position="336"/>
        <end position="355"/>
    </location>
</feature>
<reference evidence="7 8" key="1">
    <citation type="submission" date="2023-05" db="EMBL/GenBank/DDBJ databases">
        <title>[ruminococcus] sp. nov., isolated from a pig farm feces dump.</title>
        <authorList>
            <person name="Chang Y.-H."/>
        </authorList>
    </citation>
    <scope>NUCLEOTIDE SEQUENCE [LARGE SCALE GENOMIC DNA]</scope>
    <source>
        <strain evidence="7 8">YH-rum2234</strain>
    </source>
</reference>
<dbReference type="EMBL" id="JASGBQ010000010">
    <property type="protein sequence ID" value="MDI9242313.1"/>
    <property type="molecule type" value="Genomic_DNA"/>
</dbReference>
<feature type="transmembrane region" description="Helical" evidence="6">
    <location>
        <begin position="427"/>
        <end position="449"/>
    </location>
</feature>
<dbReference type="Pfam" id="PF01943">
    <property type="entry name" value="Polysacc_synt"/>
    <property type="match status" value="1"/>
</dbReference>
<feature type="transmembrane region" description="Helical" evidence="6">
    <location>
        <begin position="403"/>
        <end position="421"/>
    </location>
</feature>
<dbReference type="PANTHER" id="PTHR30250">
    <property type="entry name" value="PST FAMILY PREDICTED COLANIC ACID TRANSPORTER"/>
    <property type="match status" value="1"/>
</dbReference>
<evidence type="ECO:0000256" key="3">
    <source>
        <dbReference type="ARBA" id="ARBA00022692"/>
    </source>
</evidence>
<evidence type="ECO:0000256" key="1">
    <source>
        <dbReference type="ARBA" id="ARBA00004651"/>
    </source>
</evidence>
<feature type="transmembrane region" description="Helical" evidence="6">
    <location>
        <begin position="162"/>
        <end position="182"/>
    </location>
</feature>
<organism evidence="7 8">
    <name type="scientific">Fusibacillus kribbianus</name>
    <dbReference type="NCBI Taxonomy" id="3044208"/>
    <lineage>
        <taxon>Bacteria</taxon>
        <taxon>Bacillati</taxon>
        <taxon>Bacillota</taxon>
        <taxon>Clostridia</taxon>
        <taxon>Lachnospirales</taxon>
        <taxon>Lachnospiraceae</taxon>
        <taxon>Fusibacillus</taxon>
    </lineage>
</organism>
<feature type="transmembrane region" description="Helical" evidence="6">
    <location>
        <begin position="88"/>
        <end position="110"/>
    </location>
</feature>
<evidence type="ECO:0000313" key="8">
    <source>
        <dbReference type="Proteomes" id="UP001300383"/>
    </source>
</evidence>
<dbReference type="RefSeq" id="WP_283230762.1">
    <property type="nucleotide sequence ID" value="NZ_JASGBQ010000010.1"/>
</dbReference>
<dbReference type="InterPro" id="IPR050833">
    <property type="entry name" value="Poly_Biosynth_Transport"/>
</dbReference>
<protein>
    <submittedName>
        <fullName evidence="7">Polysaccharide biosynthesis protein</fullName>
    </submittedName>
</protein>
<gene>
    <name evidence="7" type="ORF">QJ036_07495</name>
</gene>
<evidence type="ECO:0000256" key="5">
    <source>
        <dbReference type="ARBA" id="ARBA00023136"/>
    </source>
</evidence>
<feature type="transmembrane region" description="Helical" evidence="6">
    <location>
        <begin position="375"/>
        <end position="396"/>
    </location>
</feature>
<dbReference type="PANTHER" id="PTHR30250:SF21">
    <property type="entry name" value="LIPID II FLIPPASE MURJ"/>
    <property type="match status" value="1"/>
</dbReference>
<comment type="caution">
    <text evidence="7">The sequence shown here is derived from an EMBL/GenBank/DDBJ whole genome shotgun (WGS) entry which is preliminary data.</text>
</comment>
<dbReference type="PIRSF" id="PIRSF038958">
    <property type="entry name" value="PG_synth_SpoVB"/>
    <property type="match status" value="1"/>
</dbReference>
<dbReference type="InterPro" id="IPR002797">
    <property type="entry name" value="Polysacc_synth"/>
</dbReference>
<evidence type="ECO:0000313" key="7">
    <source>
        <dbReference type="EMBL" id="MDI9242313.1"/>
    </source>
</evidence>
<sequence length="515" mass="55880">MNNKKQKNPLILGTLLLTGSGIIARIAGFFYRIFLSHKISTEAMGLYQLVYPVYSICFSLCCGSMQTAISRFVAAEYQKKEEGASRRYLACGLLLALSLAMTAAFGIYRFAPFLARLVLLEPRSENLLKILAFSVPLSAVHSCICGYYYGISKAQIPAAAQLAEQFVRIFTVITVIHIAEASGKPLTAVYAVLGHLAGEAGALFTSLLSFSMRSSRQAYRRSSSAAKGARSRHSPQPTNRALLQGLLFLALPLMGNRLIISLLQSAEAIMIPGCLRSYGLSASDALSVYGVLTGMALPFILFPTAITGSLAVMLLPHIAAAQSANAYDRIHYSAGISIRCSLYIGILFAGIFLRFGPTLGPVIFHNAEAGSFLTVLAWLCPFLYVAGTAASIINGLGYTKNTFLHSAVSLFVRLLFVVLFVPVMGIRAYLCGLLISELILTFCHLVFLYKKTGFFLSPVYELLRPAAAVILSIGISAAWDALPIHDGIPDLPDLCVSGFFFVLSYLFFLFVTRKE</sequence>
<feature type="transmembrane region" description="Helical" evidence="6">
    <location>
        <begin position="241"/>
        <end position="266"/>
    </location>
</feature>
<feature type="transmembrane region" description="Helical" evidence="6">
    <location>
        <begin position="12"/>
        <end position="34"/>
    </location>
</feature>
<evidence type="ECO:0000256" key="2">
    <source>
        <dbReference type="ARBA" id="ARBA00022475"/>
    </source>
</evidence>
<feature type="transmembrane region" description="Helical" evidence="6">
    <location>
        <begin position="461"/>
        <end position="479"/>
    </location>
</feature>
<feature type="transmembrane region" description="Helical" evidence="6">
    <location>
        <begin position="46"/>
        <end position="67"/>
    </location>
</feature>
<feature type="transmembrane region" description="Helical" evidence="6">
    <location>
        <begin position="188"/>
        <end position="210"/>
    </location>
</feature>
<keyword evidence="4 6" id="KW-1133">Transmembrane helix</keyword>
<keyword evidence="5 6" id="KW-0472">Membrane</keyword>
<dbReference type="AlphaFoldDB" id="A0AAP4BC99"/>
<evidence type="ECO:0000256" key="6">
    <source>
        <dbReference type="SAM" id="Phobius"/>
    </source>
</evidence>
<feature type="transmembrane region" description="Helical" evidence="6">
    <location>
        <begin position="286"/>
        <end position="315"/>
    </location>
</feature>
<feature type="transmembrane region" description="Helical" evidence="6">
    <location>
        <begin position="130"/>
        <end position="150"/>
    </location>
</feature>
<dbReference type="Proteomes" id="UP001300383">
    <property type="component" value="Unassembled WGS sequence"/>
</dbReference>
<name>A0AAP4BC99_9FIRM</name>
<dbReference type="InterPro" id="IPR024923">
    <property type="entry name" value="PG_synth_SpoVB"/>
</dbReference>
<proteinExistence type="predicted"/>
<evidence type="ECO:0000256" key="4">
    <source>
        <dbReference type="ARBA" id="ARBA00022989"/>
    </source>
</evidence>
<keyword evidence="2" id="KW-1003">Cell membrane</keyword>
<dbReference type="CDD" id="cd13124">
    <property type="entry name" value="MATE_SpoVB_like"/>
    <property type="match status" value="1"/>
</dbReference>